<reference evidence="5" key="1">
    <citation type="submission" date="2021-04" db="EMBL/GenBank/DDBJ databases">
        <title>Isolation and polyphasic classification of algal microorganism.</title>
        <authorList>
            <person name="Wang S."/>
        </authorList>
    </citation>
    <scope>NUCLEOTIDE SEQUENCE</scope>
    <source>
        <strain evidence="5">720a</strain>
    </source>
</reference>
<evidence type="ECO:0000259" key="4">
    <source>
        <dbReference type="PROSITE" id="PS01124"/>
    </source>
</evidence>
<sequence length="259" mass="29182">MPSYSSEMDEVLFYIKRHIDEDLSLARLARYAAYSPYHFSRIFKAYVGLPPHYYVASIRLQKAKDLLLKTNLSIRDIGMEIGQQSLGTFTTRFSNRVGMSPSAFRHSPQVANKHLTSLNQLATWKQTSIVKKAHNYVTGTIDAEVPFSGVILIGLFPKPIPEGMPKYGTLLSTLGEFSFSNVKPGRYYLMATAVTWDSQATDILLPHTTLRAKIHHPIVVQPRSSVPHLYVTLRAPRLNDPPILVSLPVLMNNFLRQQG</sequence>
<evidence type="ECO:0000256" key="3">
    <source>
        <dbReference type="ARBA" id="ARBA00023163"/>
    </source>
</evidence>
<dbReference type="GO" id="GO:0003700">
    <property type="term" value="F:DNA-binding transcription factor activity"/>
    <property type="evidence" value="ECO:0007669"/>
    <property type="project" value="InterPro"/>
</dbReference>
<organism evidence="5 6">
    <name type="scientific">Virgibacillus salarius</name>
    <dbReference type="NCBI Taxonomy" id="447199"/>
    <lineage>
        <taxon>Bacteria</taxon>
        <taxon>Bacillati</taxon>
        <taxon>Bacillota</taxon>
        <taxon>Bacilli</taxon>
        <taxon>Bacillales</taxon>
        <taxon>Bacillaceae</taxon>
        <taxon>Virgibacillus</taxon>
    </lineage>
</organism>
<keyword evidence="3" id="KW-0804">Transcription</keyword>
<evidence type="ECO:0000256" key="1">
    <source>
        <dbReference type="ARBA" id="ARBA00023015"/>
    </source>
</evidence>
<dbReference type="SUPFAM" id="SSF46689">
    <property type="entry name" value="Homeodomain-like"/>
    <property type="match status" value="2"/>
</dbReference>
<dbReference type="PROSITE" id="PS01124">
    <property type="entry name" value="HTH_ARAC_FAMILY_2"/>
    <property type="match status" value="1"/>
</dbReference>
<dbReference type="EMBL" id="JAGSOT010000005">
    <property type="protein sequence ID" value="MBR7794999.1"/>
    <property type="molecule type" value="Genomic_DNA"/>
</dbReference>
<keyword evidence="6" id="KW-1185">Reference proteome</keyword>
<evidence type="ECO:0000313" key="5">
    <source>
        <dbReference type="EMBL" id="MBR7794999.1"/>
    </source>
</evidence>
<dbReference type="Pfam" id="PF12833">
    <property type="entry name" value="HTH_18"/>
    <property type="match status" value="1"/>
</dbReference>
<dbReference type="Gene3D" id="1.10.10.60">
    <property type="entry name" value="Homeodomain-like"/>
    <property type="match status" value="2"/>
</dbReference>
<dbReference type="PANTHER" id="PTHR43280:SF28">
    <property type="entry name" value="HTH-TYPE TRANSCRIPTIONAL ACTIVATOR RHAS"/>
    <property type="match status" value="1"/>
</dbReference>
<name>A0A941DTS6_9BACI</name>
<feature type="domain" description="HTH araC/xylS-type" evidence="4">
    <location>
        <begin position="9"/>
        <end position="107"/>
    </location>
</feature>
<evidence type="ECO:0000256" key="2">
    <source>
        <dbReference type="ARBA" id="ARBA00023125"/>
    </source>
</evidence>
<dbReference type="AlphaFoldDB" id="A0A941DTS6"/>
<dbReference type="PANTHER" id="PTHR43280">
    <property type="entry name" value="ARAC-FAMILY TRANSCRIPTIONAL REGULATOR"/>
    <property type="match status" value="1"/>
</dbReference>
<dbReference type="InterPro" id="IPR009057">
    <property type="entry name" value="Homeodomain-like_sf"/>
</dbReference>
<dbReference type="SMART" id="SM00342">
    <property type="entry name" value="HTH_ARAC"/>
    <property type="match status" value="1"/>
</dbReference>
<accession>A0A941DTS6</accession>
<keyword evidence="2" id="KW-0238">DNA-binding</keyword>
<dbReference type="GO" id="GO:0043565">
    <property type="term" value="F:sequence-specific DNA binding"/>
    <property type="evidence" value="ECO:0007669"/>
    <property type="project" value="InterPro"/>
</dbReference>
<gene>
    <name evidence="5" type="ORF">KCX74_02965</name>
</gene>
<keyword evidence="1" id="KW-0805">Transcription regulation</keyword>
<dbReference type="Proteomes" id="UP000675284">
    <property type="component" value="Unassembled WGS sequence"/>
</dbReference>
<protein>
    <submittedName>
        <fullName evidence="5">Helix-turn-helix transcriptional regulator</fullName>
    </submittedName>
</protein>
<dbReference type="InterPro" id="IPR018060">
    <property type="entry name" value="HTH_AraC"/>
</dbReference>
<proteinExistence type="predicted"/>
<evidence type="ECO:0000313" key="6">
    <source>
        <dbReference type="Proteomes" id="UP000675284"/>
    </source>
</evidence>
<comment type="caution">
    <text evidence="5">The sequence shown here is derived from an EMBL/GenBank/DDBJ whole genome shotgun (WGS) entry which is preliminary data.</text>
</comment>